<dbReference type="FunFam" id="1.10.630.10:FF:000006">
    <property type="entry name" value="Cytochrome P450 302a1, mitochondrial"/>
    <property type="match status" value="1"/>
</dbReference>
<evidence type="ECO:0000256" key="2">
    <source>
        <dbReference type="ARBA" id="ARBA00010617"/>
    </source>
</evidence>
<dbReference type="GO" id="GO:0004497">
    <property type="term" value="F:monooxygenase activity"/>
    <property type="evidence" value="ECO:0007669"/>
    <property type="project" value="UniProtKB-KW"/>
</dbReference>
<evidence type="ECO:0000256" key="3">
    <source>
        <dbReference type="ARBA" id="ARBA00022617"/>
    </source>
</evidence>
<dbReference type="InterPro" id="IPR001128">
    <property type="entry name" value="Cyt_P450"/>
</dbReference>
<keyword evidence="3 8" id="KW-0349">Heme</keyword>
<dbReference type="EMBL" id="LR899595">
    <property type="protein sequence ID" value="CAD7240955.1"/>
    <property type="molecule type" value="Genomic_DNA"/>
</dbReference>
<sequence length="714" mass="81384">MYRLPVLRYRHHRPMATVPMPVPLGLAKRKKKNPIGAGRLAHLQLPYHILDHLLGDGNILDASGGHLLQSRCRVGFDSENGREELVKEERDEVEYTVKYVDNDDGVGRGDDGFVKIAVERQEDVGVESVRGQPPDGLIGPHGLQSRHSRSGKSVGGVLSAVVCRSRRFAVWEVIARVKVPYGWKRLERTGSSAGSETGIPLTRVQAESRYLGSGTFLRIFALLARGELLGGVRSAVADVRSDATDRGLDDLPGPRPSVPVIGTNWVYWLPGNHPKTQLHRAYLDRYHEYGAISKEEFQWRRPLIHVYDPEDFERVLRRQGKCPIRPVNEAVRHLRSEQTDRYASAGLVNTQGEEWYELRKKLTPSLMNVKVIQRYMKGQNELALDLTELVGANRTRNDAVHDFDSLLFRTALESVSMLCLDARIGALKVSPPPAALHLLEAVHSLWEAYQNTYFGTQLWRYFSTPAYRQYSRAEDTIYEYIDEAEARLEEKKGNSREEGEKSVLEELLNTPHMDKRDIRMTMIDFITGGIDTTANVMLFLLYQLSKNQSVQEELYKEIRRVLQGQAMTPESLADMHYLKACVKEVFRLMPTIPNLVRILPEDVNLKGYFIPAGIPICCHTMTACLLPENFPEPQSFKPERWLNRSFSHPFLLLPFGWGPRMCVGRRFAEQEIFVITAKLIEKFIFHYDGTLTTHHKFLIAPSEKVTFTVKERQV</sequence>
<evidence type="ECO:0000256" key="9">
    <source>
        <dbReference type="SAM" id="MobiDB-lite"/>
    </source>
</evidence>
<evidence type="ECO:0008006" key="12">
    <source>
        <dbReference type="Google" id="ProtNLM"/>
    </source>
</evidence>
<evidence type="ECO:0000313" key="10">
    <source>
        <dbReference type="EMBL" id="CAD7240955.1"/>
    </source>
</evidence>
<dbReference type="InterPro" id="IPR050479">
    <property type="entry name" value="CYP11_CYP27_families"/>
</dbReference>
<evidence type="ECO:0000256" key="5">
    <source>
        <dbReference type="ARBA" id="ARBA00023002"/>
    </source>
</evidence>
<dbReference type="AlphaFoldDB" id="A0A7R8WZ65"/>
<keyword evidence="5" id="KW-0560">Oxidoreductase</keyword>
<dbReference type="Pfam" id="PF00067">
    <property type="entry name" value="p450"/>
    <property type="match status" value="1"/>
</dbReference>
<dbReference type="CDD" id="cd11054">
    <property type="entry name" value="CYP24A1-like"/>
    <property type="match status" value="1"/>
</dbReference>
<keyword evidence="4 8" id="KW-0479">Metal-binding</keyword>
<dbReference type="PRINTS" id="PR00463">
    <property type="entry name" value="EP450I"/>
</dbReference>
<feature type="binding site" description="axial binding residue" evidence="8">
    <location>
        <position position="662"/>
    </location>
    <ligand>
        <name>heme</name>
        <dbReference type="ChEBI" id="CHEBI:30413"/>
    </ligand>
    <ligandPart>
        <name>Fe</name>
        <dbReference type="ChEBI" id="CHEBI:18248"/>
    </ligandPart>
</feature>
<dbReference type="PANTHER" id="PTHR24279">
    <property type="entry name" value="CYTOCHROME P450"/>
    <property type="match status" value="1"/>
</dbReference>
<protein>
    <recommendedName>
        <fullName evidence="12">Cytochrome P450</fullName>
    </recommendedName>
</protein>
<dbReference type="EMBL" id="CAJPEV010000078">
    <property type="protein sequence ID" value="CAG0880197.1"/>
    <property type="molecule type" value="Genomic_DNA"/>
</dbReference>
<feature type="region of interest" description="Disordered" evidence="9">
    <location>
        <begin position="128"/>
        <end position="150"/>
    </location>
</feature>
<comment type="cofactor">
    <cofactor evidence="1 8">
        <name>heme</name>
        <dbReference type="ChEBI" id="CHEBI:30413"/>
    </cofactor>
</comment>
<comment type="similarity">
    <text evidence="2">Belongs to the cytochrome P450 family.</text>
</comment>
<evidence type="ECO:0000256" key="7">
    <source>
        <dbReference type="ARBA" id="ARBA00023033"/>
    </source>
</evidence>
<dbReference type="OrthoDB" id="3945418at2759"/>
<dbReference type="InterPro" id="IPR036396">
    <property type="entry name" value="Cyt_P450_sf"/>
</dbReference>
<evidence type="ECO:0000313" key="11">
    <source>
        <dbReference type="Proteomes" id="UP000677054"/>
    </source>
</evidence>
<dbReference type="InterPro" id="IPR017972">
    <property type="entry name" value="Cyt_P450_CS"/>
</dbReference>
<gene>
    <name evidence="10" type="ORF">DSTB1V02_LOCUS957</name>
</gene>
<organism evidence="10">
    <name type="scientific">Darwinula stevensoni</name>
    <dbReference type="NCBI Taxonomy" id="69355"/>
    <lineage>
        <taxon>Eukaryota</taxon>
        <taxon>Metazoa</taxon>
        <taxon>Ecdysozoa</taxon>
        <taxon>Arthropoda</taxon>
        <taxon>Crustacea</taxon>
        <taxon>Oligostraca</taxon>
        <taxon>Ostracoda</taxon>
        <taxon>Podocopa</taxon>
        <taxon>Podocopida</taxon>
        <taxon>Darwinulocopina</taxon>
        <taxon>Darwinuloidea</taxon>
        <taxon>Darwinulidae</taxon>
        <taxon>Darwinula</taxon>
    </lineage>
</organism>
<evidence type="ECO:0000256" key="1">
    <source>
        <dbReference type="ARBA" id="ARBA00001971"/>
    </source>
</evidence>
<evidence type="ECO:0000256" key="8">
    <source>
        <dbReference type="PIRSR" id="PIRSR602401-1"/>
    </source>
</evidence>
<reference evidence="10" key="1">
    <citation type="submission" date="2020-11" db="EMBL/GenBank/DDBJ databases">
        <authorList>
            <person name="Tran Van P."/>
        </authorList>
    </citation>
    <scope>NUCLEOTIDE SEQUENCE</scope>
</reference>
<keyword evidence="7" id="KW-0503">Monooxygenase</keyword>
<dbReference type="GO" id="GO:0005506">
    <property type="term" value="F:iron ion binding"/>
    <property type="evidence" value="ECO:0007669"/>
    <property type="project" value="InterPro"/>
</dbReference>
<dbReference type="Gene3D" id="1.10.630.10">
    <property type="entry name" value="Cytochrome P450"/>
    <property type="match status" value="1"/>
</dbReference>
<evidence type="ECO:0000256" key="6">
    <source>
        <dbReference type="ARBA" id="ARBA00023004"/>
    </source>
</evidence>
<dbReference type="InterPro" id="IPR002401">
    <property type="entry name" value="Cyt_P450_E_grp-I"/>
</dbReference>
<dbReference type="SUPFAM" id="SSF48264">
    <property type="entry name" value="Cytochrome P450"/>
    <property type="match status" value="1"/>
</dbReference>
<name>A0A7R8WZ65_9CRUS</name>
<proteinExistence type="inferred from homology"/>
<dbReference type="GO" id="GO:0020037">
    <property type="term" value="F:heme binding"/>
    <property type="evidence" value="ECO:0007669"/>
    <property type="project" value="InterPro"/>
</dbReference>
<keyword evidence="11" id="KW-1185">Reference proteome</keyword>
<dbReference type="PROSITE" id="PS00086">
    <property type="entry name" value="CYTOCHROME_P450"/>
    <property type="match status" value="1"/>
</dbReference>
<dbReference type="Proteomes" id="UP000677054">
    <property type="component" value="Unassembled WGS sequence"/>
</dbReference>
<accession>A0A7R8WZ65</accession>
<dbReference type="PRINTS" id="PR00385">
    <property type="entry name" value="P450"/>
</dbReference>
<keyword evidence="6 8" id="KW-0408">Iron</keyword>
<dbReference type="GO" id="GO:0016705">
    <property type="term" value="F:oxidoreductase activity, acting on paired donors, with incorporation or reduction of molecular oxygen"/>
    <property type="evidence" value="ECO:0007669"/>
    <property type="project" value="InterPro"/>
</dbReference>
<dbReference type="PANTHER" id="PTHR24279:SF120">
    <property type="entry name" value="CYTOCHROME P450"/>
    <property type="match status" value="1"/>
</dbReference>
<evidence type="ECO:0000256" key="4">
    <source>
        <dbReference type="ARBA" id="ARBA00022723"/>
    </source>
</evidence>